<reference evidence="1 2" key="1">
    <citation type="submission" date="2020-11" db="EMBL/GenBank/DDBJ databases">
        <title>Hymenobacter sp.</title>
        <authorList>
            <person name="Kim M.K."/>
        </authorList>
    </citation>
    <scope>NUCLEOTIDE SEQUENCE [LARGE SCALE GENOMIC DNA]</scope>
    <source>
        <strain evidence="1 2">BT594</strain>
    </source>
</reference>
<evidence type="ECO:0000313" key="1">
    <source>
        <dbReference type="EMBL" id="MBG8555198.1"/>
    </source>
</evidence>
<name>A0ABS0L514_9BACT</name>
<dbReference type="EMBL" id="JADWYK010000011">
    <property type="protein sequence ID" value="MBG8555198.1"/>
    <property type="molecule type" value="Genomic_DNA"/>
</dbReference>
<evidence type="ECO:0008006" key="3">
    <source>
        <dbReference type="Google" id="ProtNLM"/>
    </source>
</evidence>
<organism evidence="1 2">
    <name type="scientific">Hymenobacter guriensis</name>
    <dbReference type="NCBI Taxonomy" id="2793065"/>
    <lineage>
        <taxon>Bacteria</taxon>
        <taxon>Pseudomonadati</taxon>
        <taxon>Bacteroidota</taxon>
        <taxon>Cytophagia</taxon>
        <taxon>Cytophagales</taxon>
        <taxon>Hymenobacteraceae</taxon>
        <taxon>Hymenobacter</taxon>
    </lineage>
</organism>
<sequence length="228" mass="24414">MTDKQRARLAMLQATLGVLTDHAPLYLTNKALTAARLSLAALVADLDPTAATQQAAGAAPKPGAVKQKTKARLASLTAETAAALLAYADEIQDISLHTDADYTEKGLLRATDNDLPRIAKNIHTRATELLTPLKEQGVTQQELTDLAAALAAFKAEQAAPRVSTADTKAQNAALAADLRTATALLRNRVDKYLVRYRRPQPGFHTAYQSARQIINTAARKEKPTEAPA</sequence>
<evidence type="ECO:0000313" key="2">
    <source>
        <dbReference type="Proteomes" id="UP000601099"/>
    </source>
</evidence>
<keyword evidence="2" id="KW-1185">Reference proteome</keyword>
<comment type="caution">
    <text evidence="1">The sequence shown here is derived from an EMBL/GenBank/DDBJ whole genome shotgun (WGS) entry which is preliminary data.</text>
</comment>
<accession>A0ABS0L514</accession>
<dbReference type="Proteomes" id="UP000601099">
    <property type="component" value="Unassembled WGS sequence"/>
</dbReference>
<dbReference type="RefSeq" id="WP_196956221.1">
    <property type="nucleotide sequence ID" value="NZ_JADWYK010000011.1"/>
</dbReference>
<proteinExistence type="predicted"/>
<gene>
    <name evidence="1" type="ORF">I5L79_16725</name>
</gene>
<protein>
    <recommendedName>
        <fullName evidence="3">DUF4142 domain-containing protein</fullName>
    </recommendedName>
</protein>